<dbReference type="GO" id="GO:0000287">
    <property type="term" value="F:magnesium ion binding"/>
    <property type="evidence" value="ECO:0007669"/>
    <property type="project" value="InterPro"/>
</dbReference>
<proteinExistence type="inferred from homology"/>
<dbReference type="InterPro" id="IPR029099">
    <property type="entry name" value="Pribosyltran_N"/>
</dbReference>
<dbReference type="PANTHER" id="PTHR10210">
    <property type="entry name" value="RIBOSE-PHOSPHATE DIPHOSPHOKINASE FAMILY MEMBER"/>
    <property type="match status" value="1"/>
</dbReference>
<dbReference type="GeneID" id="11512084"/>
<name>G2Q857_THET4</name>
<dbReference type="GO" id="GO:0006015">
    <property type="term" value="P:5-phosphoribose 1-diphosphate biosynthetic process"/>
    <property type="evidence" value="ECO:0007669"/>
    <property type="project" value="TreeGrafter"/>
</dbReference>
<gene>
    <name evidence="4" type="ORF">MYCTH_2300745</name>
</gene>
<dbReference type="GO" id="GO:0005524">
    <property type="term" value="F:ATP binding"/>
    <property type="evidence" value="ECO:0007669"/>
    <property type="project" value="TreeGrafter"/>
</dbReference>
<dbReference type="SUPFAM" id="SSF53271">
    <property type="entry name" value="PRTase-like"/>
    <property type="match status" value="1"/>
</dbReference>
<dbReference type="PANTHER" id="PTHR10210:SF36">
    <property type="entry name" value="RIBOSE-PHOSPHATE PYROPHOSPHOKINASE 5"/>
    <property type="match status" value="1"/>
</dbReference>
<evidence type="ECO:0000259" key="3">
    <source>
        <dbReference type="Pfam" id="PF13793"/>
    </source>
</evidence>
<evidence type="ECO:0000313" key="4">
    <source>
        <dbReference type="EMBL" id="AEO56160.1"/>
    </source>
</evidence>
<dbReference type="GO" id="GO:0004749">
    <property type="term" value="F:ribose phosphate diphosphokinase activity"/>
    <property type="evidence" value="ECO:0007669"/>
    <property type="project" value="TreeGrafter"/>
</dbReference>
<dbReference type="OrthoDB" id="413572at2759"/>
<dbReference type="SMART" id="SM01400">
    <property type="entry name" value="Pribosyltran_N"/>
    <property type="match status" value="1"/>
</dbReference>
<evidence type="ECO:0000256" key="2">
    <source>
        <dbReference type="ARBA" id="ARBA00022727"/>
    </source>
</evidence>
<dbReference type="InParanoid" id="G2Q857"/>
<dbReference type="InterPro" id="IPR005946">
    <property type="entry name" value="Rib-P_diPkinase"/>
</dbReference>
<dbReference type="GO" id="GO:0006164">
    <property type="term" value="P:purine nucleotide biosynthetic process"/>
    <property type="evidence" value="ECO:0007669"/>
    <property type="project" value="TreeGrafter"/>
</dbReference>
<organism evidence="4 5">
    <name type="scientific">Thermothelomyces thermophilus (strain ATCC 42464 / BCRC 31852 / DSM 1799)</name>
    <name type="common">Sporotrichum thermophile</name>
    <dbReference type="NCBI Taxonomy" id="573729"/>
    <lineage>
        <taxon>Eukaryota</taxon>
        <taxon>Fungi</taxon>
        <taxon>Dikarya</taxon>
        <taxon>Ascomycota</taxon>
        <taxon>Pezizomycotina</taxon>
        <taxon>Sordariomycetes</taxon>
        <taxon>Sordariomycetidae</taxon>
        <taxon>Sordariales</taxon>
        <taxon>Chaetomiaceae</taxon>
        <taxon>Thermothelomyces</taxon>
    </lineage>
</organism>
<accession>G2Q857</accession>
<dbReference type="KEGG" id="mtm:MYCTH_2300745"/>
<dbReference type="OMA" id="GRNHDSI"/>
<protein>
    <recommendedName>
        <fullName evidence="3">Ribose-phosphate pyrophosphokinase N-terminal domain-containing protein</fullName>
    </recommendedName>
</protein>
<dbReference type="AlphaFoldDB" id="G2Q857"/>
<dbReference type="eggNOG" id="KOG1448">
    <property type="taxonomic scope" value="Eukaryota"/>
</dbReference>
<dbReference type="VEuPathDB" id="FungiDB:MYCTH_2300745"/>
<dbReference type="GO" id="GO:0002189">
    <property type="term" value="C:ribose phosphate diphosphokinase complex"/>
    <property type="evidence" value="ECO:0007669"/>
    <property type="project" value="TreeGrafter"/>
</dbReference>
<dbReference type="RefSeq" id="XP_003661405.1">
    <property type="nucleotide sequence ID" value="XM_003661357.1"/>
</dbReference>
<feature type="domain" description="Ribose-phosphate pyrophosphokinase N-terminal" evidence="3">
    <location>
        <begin position="6"/>
        <end position="136"/>
    </location>
</feature>
<keyword evidence="2" id="KW-0545">Nucleotide biosynthesis</keyword>
<evidence type="ECO:0000313" key="5">
    <source>
        <dbReference type="Proteomes" id="UP000007322"/>
    </source>
</evidence>
<dbReference type="GO" id="GO:0005737">
    <property type="term" value="C:cytoplasm"/>
    <property type="evidence" value="ECO:0007669"/>
    <property type="project" value="TreeGrafter"/>
</dbReference>
<dbReference type="EMBL" id="CP003003">
    <property type="protein sequence ID" value="AEO56160.1"/>
    <property type="molecule type" value="Genomic_DNA"/>
</dbReference>
<dbReference type="Proteomes" id="UP000007322">
    <property type="component" value="Chromosome 2"/>
</dbReference>
<reference evidence="4 5" key="1">
    <citation type="journal article" date="2011" name="Nat. Biotechnol.">
        <title>Comparative genomic analysis of the thermophilic biomass-degrading fungi Myceliophthora thermophila and Thielavia terrestris.</title>
        <authorList>
            <person name="Berka R.M."/>
            <person name="Grigoriev I.V."/>
            <person name="Otillar R."/>
            <person name="Salamov A."/>
            <person name="Grimwood J."/>
            <person name="Reid I."/>
            <person name="Ishmael N."/>
            <person name="John T."/>
            <person name="Darmond C."/>
            <person name="Moisan M.-C."/>
            <person name="Henrissat B."/>
            <person name="Coutinho P.M."/>
            <person name="Lombard V."/>
            <person name="Natvig D.O."/>
            <person name="Lindquist E."/>
            <person name="Schmutz J."/>
            <person name="Lucas S."/>
            <person name="Harris P."/>
            <person name="Powlowski J."/>
            <person name="Bellemare A."/>
            <person name="Taylor D."/>
            <person name="Butler G."/>
            <person name="de Vries R.P."/>
            <person name="Allijn I.E."/>
            <person name="van den Brink J."/>
            <person name="Ushinsky S."/>
            <person name="Storms R."/>
            <person name="Powell A.J."/>
            <person name="Paulsen I.T."/>
            <person name="Elbourne L.D.H."/>
            <person name="Baker S.E."/>
            <person name="Magnuson J."/>
            <person name="LaBoissiere S."/>
            <person name="Clutterbuck A.J."/>
            <person name="Martinez D."/>
            <person name="Wogulis M."/>
            <person name="de Leon A.L."/>
            <person name="Rey M.W."/>
            <person name="Tsang A."/>
        </authorList>
    </citation>
    <scope>NUCLEOTIDE SEQUENCE [LARGE SCALE GENOMIC DNA]</scope>
    <source>
        <strain evidence="5">ATCC 42464 / BCRC 31852 / DSM 1799</strain>
    </source>
</reference>
<keyword evidence="5" id="KW-1185">Reference proteome</keyword>
<dbReference type="HOGENOM" id="CLU_033546_0_1_1"/>
<dbReference type="Pfam" id="PF13793">
    <property type="entry name" value="Pribosyltran_N"/>
    <property type="match status" value="1"/>
</dbReference>
<sequence length="239" mass="25327">MVRNLVLLSGSSHPTFVDRVASVLGIAPSSRVLGKFASGETRCEIRDSVRGKDVYIVQSFGVGGHTVPARGVTGYDDGWAEGEGVDNSGGGASNGEGKHTVNDYFIELCIMISACKTGSAKRVTAVLPLFPYSRQPDLPFSRVGAPQRDGKGKLEVAERGSYTELDHENPSSSSTTTMMMMMMALQAKPGHEHVTAHVGSLAADLLTCAGADRILTCDLHEKAYQGFFDIPGTSVDTTA</sequence>
<dbReference type="STRING" id="573729.G2Q857"/>
<evidence type="ECO:0000256" key="1">
    <source>
        <dbReference type="ARBA" id="ARBA00006478"/>
    </source>
</evidence>
<comment type="similarity">
    <text evidence="1">Belongs to the ribose-phosphate pyrophosphokinase family.</text>
</comment>
<dbReference type="InterPro" id="IPR029057">
    <property type="entry name" value="PRTase-like"/>
</dbReference>
<dbReference type="Gene3D" id="3.40.50.2020">
    <property type="match status" value="1"/>
</dbReference>